<accession>A0A290ZDE4</accession>
<reference evidence="2" key="1">
    <citation type="submission" date="2017-09" db="EMBL/GenBank/DDBJ databases">
        <title>Complete Genome Sequence of ansamitocin-producing Bacterium Actinosynnema pretiosum X47.</title>
        <authorList>
            <person name="Cao G."/>
            <person name="Zong G."/>
            <person name="Zhong C."/>
            <person name="Fu J."/>
        </authorList>
    </citation>
    <scope>NUCLEOTIDE SEQUENCE [LARGE SCALE GENOMIC DNA]</scope>
    <source>
        <strain evidence="2">X47</strain>
    </source>
</reference>
<protein>
    <submittedName>
        <fullName evidence="2">Uncharacterized protein</fullName>
    </submittedName>
</protein>
<sequence length="184" mass="19456">MHPVVIDVAGPSTRKALIGSAVALVLGVLGLVAFSSTGGLALLVLGTALVVLGLLPLLSWKKLSRPRKLVVEAQGVRWDDPQGTPWAVAWGELGAVAVSRSVDGGMARKSAPRTFLRLDLFPGDPGFAARHPEMAHLLRREDGRYRLPVADSFAALPVLDGALRQAAGPRYRGVVDEQITIGLT</sequence>
<keyword evidence="1" id="KW-0812">Transmembrane</keyword>
<gene>
    <name evidence="2" type="ORF">CNX65_30025</name>
</gene>
<dbReference type="AlphaFoldDB" id="A0A290ZDE4"/>
<keyword evidence="3" id="KW-1185">Reference proteome</keyword>
<feature type="transmembrane region" description="Helical" evidence="1">
    <location>
        <begin position="40"/>
        <end position="58"/>
    </location>
</feature>
<name>A0A290ZDE4_9PSEU</name>
<evidence type="ECO:0000313" key="2">
    <source>
        <dbReference type="EMBL" id="ATE57004.1"/>
    </source>
</evidence>
<dbReference type="EMBL" id="CP023445">
    <property type="protein sequence ID" value="ATE57004.1"/>
    <property type="molecule type" value="Genomic_DNA"/>
</dbReference>
<proteinExistence type="predicted"/>
<feature type="transmembrane region" description="Helical" evidence="1">
    <location>
        <begin position="16"/>
        <end position="34"/>
    </location>
</feature>
<evidence type="ECO:0000256" key="1">
    <source>
        <dbReference type="SAM" id="Phobius"/>
    </source>
</evidence>
<keyword evidence="1" id="KW-1133">Transmembrane helix</keyword>
<dbReference type="KEGG" id="apre:CNX65_30025"/>
<keyword evidence="1" id="KW-0472">Membrane</keyword>
<evidence type="ECO:0000313" key="3">
    <source>
        <dbReference type="Proteomes" id="UP000218505"/>
    </source>
</evidence>
<dbReference type="Proteomes" id="UP000218505">
    <property type="component" value="Chromosome"/>
</dbReference>
<organism evidence="2 3">
    <name type="scientific">Actinosynnema pretiosum</name>
    <dbReference type="NCBI Taxonomy" id="42197"/>
    <lineage>
        <taxon>Bacteria</taxon>
        <taxon>Bacillati</taxon>
        <taxon>Actinomycetota</taxon>
        <taxon>Actinomycetes</taxon>
        <taxon>Pseudonocardiales</taxon>
        <taxon>Pseudonocardiaceae</taxon>
        <taxon>Actinosynnema</taxon>
    </lineage>
</organism>